<evidence type="ECO:0000256" key="1">
    <source>
        <dbReference type="ARBA" id="ARBA00022475"/>
    </source>
</evidence>
<evidence type="ECO:0000313" key="8">
    <source>
        <dbReference type="Proteomes" id="UP000010716"/>
    </source>
</evidence>
<accession>F5L9N7</accession>
<evidence type="ECO:0000313" key="7">
    <source>
        <dbReference type="EMBL" id="EGL81886.1"/>
    </source>
</evidence>
<feature type="region of interest" description="Disordered" evidence="6">
    <location>
        <begin position="916"/>
        <end position="935"/>
    </location>
</feature>
<dbReference type="RefSeq" id="WP_007505936.1">
    <property type="nucleotide sequence ID" value="NZ_AFCE01000159.1"/>
</dbReference>
<evidence type="ECO:0000256" key="2">
    <source>
        <dbReference type="ARBA" id="ARBA00022692"/>
    </source>
</evidence>
<keyword evidence="3 5" id="KW-1133">Transmembrane helix</keyword>
<feature type="transmembrane region" description="Helical" evidence="5">
    <location>
        <begin position="259"/>
        <end position="278"/>
    </location>
</feature>
<gene>
    <name evidence="7" type="ORF">CathTA2_2542</name>
</gene>
<dbReference type="HAMAP" id="MF_01600">
    <property type="entry name" value="UPF0182"/>
    <property type="match status" value="1"/>
</dbReference>
<dbReference type="Pfam" id="PF03699">
    <property type="entry name" value="UPF0182"/>
    <property type="match status" value="1"/>
</dbReference>
<organism evidence="7 8">
    <name type="scientific">Caldalkalibacillus thermarum (strain TA2.A1)</name>
    <dbReference type="NCBI Taxonomy" id="986075"/>
    <lineage>
        <taxon>Bacteria</taxon>
        <taxon>Bacillati</taxon>
        <taxon>Bacillota</taxon>
        <taxon>Bacilli</taxon>
        <taxon>Bacillales</taxon>
        <taxon>Bacillaceae</taxon>
        <taxon>Caldalkalibacillus</taxon>
    </lineage>
</organism>
<evidence type="ECO:0000256" key="3">
    <source>
        <dbReference type="ARBA" id="ARBA00022989"/>
    </source>
</evidence>
<proteinExistence type="inferred from homology"/>
<dbReference type="eggNOG" id="COG1615">
    <property type="taxonomic scope" value="Bacteria"/>
</dbReference>
<evidence type="ECO:0000256" key="5">
    <source>
        <dbReference type="HAMAP-Rule" id="MF_01600"/>
    </source>
</evidence>
<reference evidence="7 8" key="1">
    <citation type="journal article" date="2011" name="J. Bacteriol.">
        <title>Draft genome sequence of the thermoalkaliphilic Caldalkalibacillus thermarum strain TA2.A1.</title>
        <authorList>
            <person name="Kalamorz F."/>
            <person name="Keis S."/>
            <person name="McMillan D.G."/>
            <person name="Olsson K."/>
            <person name="Stanton J.A."/>
            <person name="Stockwell P."/>
            <person name="Black M.A."/>
            <person name="Klingeman D.M."/>
            <person name="Land M.L."/>
            <person name="Han C.S."/>
            <person name="Martin S.L."/>
            <person name="Becher S.A."/>
            <person name="Peddie C.J."/>
            <person name="Morgan H.W."/>
            <person name="Matthies D."/>
            <person name="Preiss L."/>
            <person name="Meier T."/>
            <person name="Brown S.D."/>
            <person name="Cook G.M."/>
        </authorList>
    </citation>
    <scope>NUCLEOTIDE SEQUENCE [LARGE SCALE GENOMIC DNA]</scope>
    <source>
        <strain evidence="7 8">TA2.A1</strain>
    </source>
</reference>
<sequence>MKFKVYHYHDYQPKKKLNKKKAYWLAAAGLFLMIFVIGDFLFSLLAEYIWMDSLGYSDVFITILSARILLFAAGFLLFSCTLFLTLLGIRRAYLHHFFPEELPFIFRQRKLFMISSLVMASLYGLLGSSVVQGLGWERFLTYQNQVSFQVRDPIFGHDISFYVYSLPFWNFVVSSLLGLVIVILIIQGTAYGLAKLLWRDRGARVQFTLSVMLLGVLLGTKHFLGRYDTLLSDTINGFQQKSVVYGASYTDVVINIPSAYLLGVTPVMAAVAILVGLYRKNWRLIAAGPILYVLVLIGVQLAAWGVQQFVVTPNEFEREKPYLEHSLTYTRQAYGLDNIRQYVNTGSGALSEELLERNSLTLNNVRINDPRPLLDVYNQMQTIRTYYQFNDVDVDRYLIDGEYQQVFIGARELNTENLPAQAQTWMNRTLRYTHGYGIAASHVNHVTPQGQPEFLVKNLPPEGSLNVTRPQIYFGEQNYSSVIVNTKVDEFDYPEGDSNVTYRYTADSGIPMTRFHRFVYAWEEKSPRIFISGLITEESQLLRKRNIMERIKSIAPFLQYDQDPYIVVRNDGTLVWIVDAYTTTRYYPYAEPVRTGFNYIRNPVKVVVDAYTGEVHFYVVDREDPLWQTYANIFPGLFEEKIPEDIRAHFRYPVNLFTYQADIFRTYHMSDLEVFYNREDMWAFPTEKYYDQDILMEPYYITMQLPDEEQEEFILIQPFTPNNRQNMIAWLAARNDGEQYGELLLYRFPKQRTVYGPQQIENRINQDPYISQQLNLWSQGGSRTIRGNLLVIPIEDTLLYVEPVYIESDSHTSLPEVGKIIVAYQDYIVMEDTFEEAIDRLLEMEAGDVRADGQQSGQDEQTPLIVTAEALVDQLADLFNAYRDAMSAGQWEKAGRIMTEIEKQLETWQQQQVINQTAPGEEAEPVDGEEADAEG</sequence>
<feature type="transmembrane region" description="Helical" evidence="5">
    <location>
        <begin position="290"/>
        <end position="310"/>
    </location>
</feature>
<feature type="transmembrane region" description="Helical" evidence="5">
    <location>
        <begin position="168"/>
        <end position="193"/>
    </location>
</feature>
<keyword evidence="1 5" id="KW-1003">Cell membrane</keyword>
<dbReference type="InterPro" id="IPR005372">
    <property type="entry name" value="UPF0182"/>
</dbReference>
<feature type="transmembrane region" description="Helical" evidence="5">
    <location>
        <begin position="205"/>
        <end position="224"/>
    </location>
</feature>
<evidence type="ECO:0000256" key="4">
    <source>
        <dbReference type="ARBA" id="ARBA00023136"/>
    </source>
</evidence>
<feature type="transmembrane region" description="Helical" evidence="5">
    <location>
        <begin position="66"/>
        <end position="89"/>
    </location>
</feature>
<comment type="caution">
    <text evidence="7">The sequence shown here is derived from an EMBL/GenBank/DDBJ whole genome shotgun (WGS) entry which is preliminary data.</text>
</comment>
<comment type="subcellular location">
    <subcellularLocation>
        <location evidence="5">Cell membrane</location>
        <topology evidence="5">Multi-pass membrane protein</topology>
    </subcellularLocation>
</comment>
<name>F5L9N7_CALTT</name>
<dbReference type="GO" id="GO:0005576">
    <property type="term" value="C:extracellular region"/>
    <property type="evidence" value="ECO:0007669"/>
    <property type="project" value="TreeGrafter"/>
</dbReference>
<dbReference type="GO" id="GO:0005886">
    <property type="term" value="C:plasma membrane"/>
    <property type="evidence" value="ECO:0007669"/>
    <property type="project" value="UniProtKB-SubCell"/>
</dbReference>
<dbReference type="PANTHER" id="PTHR39344">
    <property type="entry name" value="UPF0182 PROTEIN SLL1060"/>
    <property type="match status" value="1"/>
</dbReference>
<dbReference type="AlphaFoldDB" id="F5L9N7"/>
<dbReference type="Proteomes" id="UP000010716">
    <property type="component" value="Unassembled WGS sequence"/>
</dbReference>
<evidence type="ECO:0000256" key="6">
    <source>
        <dbReference type="SAM" id="MobiDB-lite"/>
    </source>
</evidence>
<dbReference type="EMBL" id="AFCE01000159">
    <property type="protein sequence ID" value="EGL81886.1"/>
    <property type="molecule type" value="Genomic_DNA"/>
</dbReference>
<feature type="compositionally biased region" description="Acidic residues" evidence="6">
    <location>
        <begin position="921"/>
        <end position="935"/>
    </location>
</feature>
<keyword evidence="2 5" id="KW-0812">Transmembrane</keyword>
<keyword evidence="4 5" id="KW-0472">Membrane</keyword>
<feature type="transmembrane region" description="Helical" evidence="5">
    <location>
        <begin position="110"/>
        <end position="131"/>
    </location>
</feature>
<feature type="transmembrane region" description="Helical" evidence="5">
    <location>
        <begin position="21"/>
        <end position="46"/>
    </location>
</feature>
<protein>
    <recommendedName>
        <fullName evidence="5">UPF0182 protein CathTA2_2542</fullName>
    </recommendedName>
</protein>
<comment type="similarity">
    <text evidence="5">Belongs to the UPF0182 family.</text>
</comment>
<dbReference type="PANTHER" id="PTHR39344:SF1">
    <property type="entry name" value="UPF0182 PROTEIN SLL1060"/>
    <property type="match status" value="1"/>
</dbReference>